<evidence type="ECO:0000313" key="1">
    <source>
        <dbReference type="EMBL" id="UWZ34609.1"/>
    </source>
</evidence>
<name>A0ABY5YZ01_9ACTN</name>
<sequence length="197" mass="20977">MDGEADTHSAAPVARSAWECQLFLTLADCPACGGVGLSMTEFTAGREILTYTARCATCAQPRTFRFRPSDEPEPVYPAFGGAGPSQIIDAGQFLDIAERSADLVPADPAEFDEAHVAVDPPMTLDDAYEQLTIAVAAVEEALKFVPAGAARIPRSALWAASSLARYDQEPEIFERDVLDAVLAELAQAQSAYRPVAG</sequence>
<reference evidence="1" key="1">
    <citation type="submission" date="2021-04" db="EMBL/GenBank/DDBJ databases">
        <title>Biosynthetic gene clusters of Dactylosporangioum roseum.</title>
        <authorList>
            <person name="Hartkoorn R.C."/>
            <person name="Beaudoing E."/>
            <person name="Hot D."/>
            <person name="Moureu S."/>
        </authorList>
    </citation>
    <scope>NUCLEOTIDE SEQUENCE</scope>
    <source>
        <strain evidence="1">NRRL B-16295</strain>
    </source>
</reference>
<protein>
    <submittedName>
        <fullName evidence="1">Uncharacterized protein</fullName>
    </submittedName>
</protein>
<gene>
    <name evidence="1" type="ORF">Drose_25730</name>
</gene>
<dbReference type="RefSeq" id="WP_260723934.1">
    <property type="nucleotide sequence ID" value="NZ_BAAABS010000018.1"/>
</dbReference>
<dbReference type="EMBL" id="CP073721">
    <property type="protein sequence ID" value="UWZ34609.1"/>
    <property type="molecule type" value="Genomic_DNA"/>
</dbReference>
<keyword evidence="2" id="KW-1185">Reference proteome</keyword>
<organism evidence="1 2">
    <name type="scientific">Dactylosporangium roseum</name>
    <dbReference type="NCBI Taxonomy" id="47989"/>
    <lineage>
        <taxon>Bacteria</taxon>
        <taxon>Bacillati</taxon>
        <taxon>Actinomycetota</taxon>
        <taxon>Actinomycetes</taxon>
        <taxon>Micromonosporales</taxon>
        <taxon>Micromonosporaceae</taxon>
        <taxon>Dactylosporangium</taxon>
    </lineage>
</organism>
<dbReference type="Proteomes" id="UP001058271">
    <property type="component" value="Chromosome"/>
</dbReference>
<accession>A0ABY5YZ01</accession>
<evidence type="ECO:0000313" key="2">
    <source>
        <dbReference type="Proteomes" id="UP001058271"/>
    </source>
</evidence>
<proteinExistence type="predicted"/>